<dbReference type="AlphaFoldDB" id="A0A1J0VNF3"/>
<proteinExistence type="predicted"/>
<evidence type="ECO:0000313" key="3">
    <source>
        <dbReference type="Proteomes" id="UP000183810"/>
    </source>
</evidence>
<dbReference type="PANTHER" id="PTHR47534">
    <property type="entry name" value="YALI0E05731P"/>
    <property type="match status" value="1"/>
</dbReference>
<dbReference type="InterPro" id="IPR036291">
    <property type="entry name" value="NAD(P)-bd_dom_sf"/>
</dbReference>
<name>A0A1J0VNF3_9NOCA</name>
<dbReference type="Gene3D" id="3.40.50.720">
    <property type="entry name" value="NAD(P)-binding Rossmann-like Domain"/>
    <property type="match status" value="1"/>
</dbReference>
<dbReference type="Pfam" id="PF00106">
    <property type="entry name" value="adh_short"/>
    <property type="match status" value="1"/>
</dbReference>
<protein>
    <submittedName>
        <fullName evidence="2">Short-chain dehydrogenase</fullName>
    </submittedName>
</protein>
<evidence type="ECO:0000256" key="1">
    <source>
        <dbReference type="ARBA" id="ARBA00023002"/>
    </source>
</evidence>
<gene>
    <name evidence="2" type="ORF">BOX37_05850</name>
</gene>
<dbReference type="InterPro" id="IPR052228">
    <property type="entry name" value="Sec_Metab_Biosynth_Oxidored"/>
</dbReference>
<dbReference type="InterPro" id="IPR002347">
    <property type="entry name" value="SDR_fam"/>
</dbReference>
<reference evidence="2" key="1">
    <citation type="submission" date="2016-11" db="EMBL/GenBank/DDBJ databases">
        <authorList>
            <person name="Jaros S."/>
            <person name="Januszkiewicz K."/>
            <person name="Wedrychowicz H."/>
        </authorList>
    </citation>
    <scope>NUCLEOTIDE SEQUENCE [LARGE SCALE GENOMIC DNA]</scope>
    <source>
        <strain evidence="2">Y48</strain>
    </source>
</reference>
<dbReference type="SUPFAM" id="SSF51735">
    <property type="entry name" value="NAD(P)-binding Rossmann-fold domains"/>
    <property type="match status" value="1"/>
</dbReference>
<keyword evidence="1" id="KW-0560">Oxidoreductase</keyword>
<dbReference type="EMBL" id="CP018082">
    <property type="protein sequence ID" value="APE33572.1"/>
    <property type="molecule type" value="Genomic_DNA"/>
</dbReference>
<dbReference type="Proteomes" id="UP000183810">
    <property type="component" value="Chromosome"/>
</dbReference>
<dbReference type="GO" id="GO:0016491">
    <property type="term" value="F:oxidoreductase activity"/>
    <property type="evidence" value="ECO:0007669"/>
    <property type="project" value="UniProtKB-KW"/>
</dbReference>
<keyword evidence="3" id="KW-1185">Reference proteome</keyword>
<evidence type="ECO:0000313" key="2">
    <source>
        <dbReference type="EMBL" id="APE33572.1"/>
    </source>
</evidence>
<sequence>MGRAVVLGRADRGDQVLAVGSHPAKGDRLLAAAEATDLGDRVRFLAADLSTIKGTEKVLEYVAAEYETIDALVLAANRQSPKRIETSDGFESTFALYYLSRYLLGHGLMPTLVAGTRRSVIVNIAGVGLTSGRIHWDDLQLRDRYRTITAQLQAGRANDLLGVAMAAQYGQQVPYVLYHPGFTRSGDSAMEQINPLTRALIKTIARVAARPVEKAIMPVHDFIEAPPTQPLTAIDRGKPVPLDLKTLDPDAARRLADVTACLINDGSRPTT</sequence>
<dbReference type="KEGG" id="nsl:BOX37_05850"/>
<accession>A0A1J0VNF3</accession>
<dbReference type="OrthoDB" id="2860165at2"/>
<dbReference type="PANTHER" id="PTHR47534:SF3">
    <property type="entry name" value="ALCOHOL DEHYDROGENASE-LIKE C-TERMINAL DOMAIN-CONTAINING PROTEIN"/>
    <property type="match status" value="1"/>
</dbReference>
<organism evidence="2 3">
    <name type="scientific">Nocardia mangyaensis</name>
    <dbReference type="NCBI Taxonomy" id="2213200"/>
    <lineage>
        <taxon>Bacteria</taxon>
        <taxon>Bacillati</taxon>
        <taxon>Actinomycetota</taxon>
        <taxon>Actinomycetes</taxon>
        <taxon>Mycobacteriales</taxon>
        <taxon>Nocardiaceae</taxon>
        <taxon>Nocardia</taxon>
    </lineage>
</organism>